<dbReference type="CDD" id="cd23169">
    <property type="entry name" value="ps-ssRNAv-Picornavirales"/>
    <property type="match status" value="1"/>
</dbReference>
<evidence type="ECO:0000256" key="2">
    <source>
        <dbReference type="ARBA" id="ARBA00020107"/>
    </source>
</evidence>
<dbReference type="Gene3D" id="2.60.120.20">
    <property type="match status" value="3"/>
</dbReference>
<dbReference type="EMBL" id="MK655459">
    <property type="protein sequence ID" value="QCT85329.1"/>
    <property type="molecule type" value="Genomic_RNA"/>
</dbReference>
<evidence type="ECO:0000256" key="16">
    <source>
        <dbReference type="ARBA" id="ARBA00022989"/>
    </source>
</evidence>
<dbReference type="InterPro" id="IPR043502">
    <property type="entry name" value="DNA/RNA_pol_sf"/>
</dbReference>
<feature type="compositionally biased region" description="Basic and acidic residues" evidence="17">
    <location>
        <begin position="2435"/>
        <end position="2448"/>
    </location>
</feature>
<keyword evidence="10" id="KW-0378">Hydrolase</keyword>
<dbReference type="GO" id="GO:0003724">
    <property type="term" value="F:RNA helicase activity"/>
    <property type="evidence" value="ECO:0007669"/>
    <property type="project" value="InterPro"/>
</dbReference>
<dbReference type="SUPFAM" id="SSF50494">
    <property type="entry name" value="Trypsin-like serine proteases"/>
    <property type="match status" value="1"/>
</dbReference>
<keyword evidence="6" id="KW-0808">Transferase</keyword>
<feature type="region of interest" description="Disordered" evidence="17">
    <location>
        <begin position="1274"/>
        <end position="1306"/>
    </location>
</feature>
<dbReference type="InterPro" id="IPR009003">
    <property type="entry name" value="Peptidase_S1_PA"/>
</dbReference>
<evidence type="ECO:0000259" key="18">
    <source>
        <dbReference type="PROSITE" id="PS50507"/>
    </source>
</evidence>
<dbReference type="GO" id="GO:0005198">
    <property type="term" value="F:structural molecule activity"/>
    <property type="evidence" value="ECO:0007669"/>
    <property type="project" value="InterPro"/>
</dbReference>
<evidence type="ECO:0000256" key="11">
    <source>
        <dbReference type="ARBA" id="ARBA00022806"/>
    </source>
</evidence>
<keyword evidence="16" id="KW-1133">Transmembrane helix</keyword>
<dbReference type="InterPro" id="IPR033703">
    <property type="entry name" value="Rhv-like"/>
</dbReference>
<keyword evidence="3" id="KW-0696">RNA-directed RNA polymerase</keyword>
<evidence type="ECO:0000256" key="8">
    <source>
        <dbReference type="ARBA" id="ARBA00022695"/>
    </source>
</evidence>
<dbReference type="InterPro" id="IPR024379">
    <property type="entry name" value="Waikavirus_capsid-1"/>
</dbReference>
<dbReference type="CDD" id="cd00205">
    <property type="entry name" value="rhv_like"/>
    <property type="match status" value="1"/>
</dbReference>
<evidence type="ECO:0000256" key="10">
    <source>
        <dbReference type="ARBA" id="ARBA00022801"/>
    </source>
</evidence>
<evidence type="ECO:0000256" key="1">
    <source>
        <dbReference type="ARBA" id="ARBA00004328"/>
    </source>
</evidence>
<dbReference type="GO" id="GO:0003723">
    <property type="term" value="F:RNA binding"/>
    <property type="evidence" value="ECO:0007669"/>
    <property type="project" value="InterPro"/>
</dbReference>
<dbReference type="InterPro" id="IPR000605">
    <property type="entry name" value="Helicase_SF3_ssDNA/RNA_vir"/>
</dbReference>
<keyword evidence="16" id="KW-0472">Membrane</keyword>
<dbReference type="InterPro" id="IPR007094">
    <property type="entry name" value="RNA-dir_pol_PSvirus"/>
</dbReference>
<keyword evidence="11" id="KW-0347">Helicase</keyword>
<dbReference type="Pfam" id="PF00910">
    <property type="entry name" value="RNA_helicase"/>
    <property type="match status" value="1"/>
</dbReference>
<evidence type="ECO:0000256" key="3">
    <source>
        <dbReference type="ARBA" id="ARBA00022484"/>
    </source>
</evidence>
<keyword evidence="15" id="KW-0693">Viral RNA replication</keyword>
<dbReference type="InterPro" id="IPR024387">
    <property type="entry name" value="Pept_C3G_Picornavir"/>
</dbReference>
<evidence type="ECO:0000256" key="17">
    <source>
        <dbReference type="SAM" id="MobiDB-lite"/>
    </source>
</evidence>
<keyword evidence="9" id="KW-0547">Nucleotide-binding</keyword>
<feature type="domain" description="RdRp catalytic" evidence="18">
    <location>
        <begin position="3152"/>
        <end position="3283"/>
    </location>
</feature>
<dbReference type="InterPro" id="IPR043128">
    <property type="entry name" value="Rev_trsase/Diguanyl_cyclase"/>
</dbReference>
<feature type="domain" description="Peptidase C3" evidence="20">
    <location>
        <begin position="2629"/>
        <end position="2847"/>
    </location>
</feature>
<dbReference type="InterPro" id="IPR029053">
    <property type="entry name" value="Viral_coat"/>
</dbReference>
<organism evidence="21">
    <name type="scientific">Rice tungro spherical virus</name>
    <dbReference type="NCBI Taxonomy" id="35287"/>
    <lineage>
        <taxon>Viruses</taxon>
        <taxon>Riboviria</taxon>
        <taxon>Orthornavirae</taxon>
        <taxon>Pisuviricota</taxon>
        <taxon>Pisoniviricetes</taxon>
        <taxon>Picornavirales</taxon>
        <taxon>Secoviridae</taxon>
        <taxon>Waikavirus</taxon>
        <taxon>Ritunrivirus</taxon>
        <taxon>Waikavirus oryzae</taxon>
    </lineage>
</organism>
<dbReference type="PROSITE" id="PS51218">
    <property type="entry name" value="SF3_HELICASE_2"/>
    <property type="match status" value="1"/>
</dbReference>
<feature type="compositionally biased region" description="Polar residues" evidence="17">
    <location>
        <begin position="606"/>
        <end position="621"/>
    </location>
</feature>
<evidence type="ECO:0000256" key="7">
    <source>
        <dbReference type="ARBA" id="ARBA00022692"/>
    </source>
</evidence>
<accession>A0A4P9D4C2</accession>
<feature type="region of interest" description="Disordered" evidence="17">
    <location>
        <begin position="2435"/>
        <end position="2460"/>
    </location>
</feature>
<dbReference type="Pfam" id="PF00680">
    <property type="entry name" value="RdRP_1"/>
    <property type="match status" value="1"/>
</dbReference>
<dbReference type="PROSITE" id="PS51874">
    <property type="entry name" value="PCV_3C_PRO"/>
    <property type="match status" value="1"/>
</dbReference>
<keyword evidence="4" id="KW-0167">Capsid protein</keyword>
<keyword evidence="14" id="KW-0946">Virion</keyword>
<evidence type="ECO:0000256" key="5">
    <source>
        <dbReference type="ARBA" id="ARBA00022670"/>
    </source>
</evidence>
<dbReference type="GO" id="GO:0039694">
    <property type="term" value="P:viral RNA genome replication"/>
    <property type="evidence" value="ECO:0007669"/>
    <property type="project" value="InterPro"/>
</dbReference>
<dbReference type="Gene3D" id="2.40.10.10">
    <property type="entry name" value="Trypsin-like serine proteases"/>
    <property type="match status" value="1"/>
</dbReference>
<dbReference type="Gene3D" id="1.20.960.20">
    <property type="match status" value="1"/>
</dbReference>
<dbReference type="Pfam" id="PF12264">
    <property type="entry name" value="Waikav_capsid_1"/>
    <property type="match status" value="1"/>
</dbReference>
<dbReference type="InterPro" id="IPR044067">
    <property type="entry name" value="PCV_3C_PRO"/>
</dbReference>
<evidence type="ECO:0000256" key="13">
    <source>
        <dbReference type="ARBA" id="ARBA00022840"/>
    </source>
</evidence>
<feature type="compositionally biased region" description="Acidic residues" evidence="17">
    <location>
        <begin position="2391"/>
        <end position="2401"/>
    </location>
</feature>
<evidence type="ECO:0000256" key="14">
    <source>
        <dbReference type="ARBA" id="ARBA00022844"/>
    </source>
</evidence>
<dbReference type="GO" id="GO:0004197">
    <property type="term" value="F:cysteine-type endopeptidase activity"/>
    <property type="evidence" value="ECO:0007669"/>
    <property type="project" value="InterPro"/>
</dbReference>
<keyword evidence="5" id="KW-0645">Protease</keyword>
<evidence type="ECO:0000256" key="4">
    <source>
        <dbReference type="ARBA" id="ARBA00022561"/>
    </source>
</evidence>
<feature type="region of interest" description="Disordered" evidence="17">
    <location>
        <begin position="2391"/>
        <end position="2411"/>
    </location>
</feature>
<evidence type="ECO:0000259" key="20">
    <source>
        <dbReference type="PROSITE" id="PS51874"/>
    </source>
</evidence>
<proteinExistence type="predicted"/>
<dbReference type="Pfam" id="PF00073">
    <property type="entry name" value="Rhv"/>
    <property type="match status" value="1"/>
</dbReference>
<dbReference type="Gene3D" id="3.30.70.270">
    <property type="match status" value="1"/>
</dbReference>
<dbReference type="SUPFAM" id="SSF56672">
    <property type="entry name" value="DNA/RNA polymerases"/>
    <property type="match status" value="1"/>
</dbReference>
<dbReference type="InterPro" id="IPR014759">
    <property type="entry name" value="Helicase_SF3_ssRNA_vir"/>
</dbReference>
<reference evidence="21" key="1">
    <citation type="submission" date="2019-03" db="EMBL/GenBank/DDBJ databases">
        <title>Molecular Characterization and Phylogenetic Analysis of the Complete Genome of a Rice tungro spherical virus Isolate From Malaysia.</title>
        <authorList>
            <person name="Kannan M."/>
            <person name="Bunawan H."/>
        </authorList>
    </citation>
    <scope>NUCLEOTIDE SEQUENCE</scope>
    <source>
        <strain evidence="21">Seberang Perai</strain>
    </source>
</reference>
<keyword evidence="12" id="KW-0788">Thiol protease</keyword>
<dbReference type="GO" id="GO:0006508">
    <property type="term" value="P:proteolysis"/>
    <property type="evidence" value="ECO:0007669"/>
    <property type="project" value="UniProtKB-KW"/>
</dbReference>
<keyword evidence="13" id="KW-0067">ATP-binding</keyword>
<keyword evidence="8" id="KW-0548">Nucleotidyltransferase</keyword>
<name>A0A4P9D4C2_9SECO</name>
<dbReference type="GO" id="GO:0005524">
    <property type="term" value="F:ATP binding"/>
    <property type="evidence" value="ECO:0007669"/>
    <property type="project" value="UniProtKB-KW"/>
</dbReference>
<dbReference type="PROSITE" id="PS50507">
    <property type="entry name" value="RDRP_SSRNA_POS"/>
    <property type="match status" value="1"/>
</dbReference>
<keyword evidence="7" id="KW-0812">Transmembrane</keyword>
<comment type="subcellular location">
    <subcellularLocation>
        <location evidence="1">Virion</location>
    </subcellularLocation>
</comment>
<evidence type="ECO:0000256" key="9">
    <source>
        <dbReference type="ARBA" id="ARBA00022741"/>
    </source>
</evidence>
<evidence type="ECO:0000259" key="19">
    <source>
        <dbReference type="PROSITE" id="PS51218"/>
    </source>
</evidence>
<feature type="region of interest" description="Disordered" evidence="17">
    <location>
        <begin position="601"/>
        <end position="639"/>
    </location>
</feature>
<dbReference type="GO" id="GO:0019028">
    <property type="term" value="C:viral capsid"/>
    <property type="evidence" value="ECO:0007669"/>
    <property type="project" value="UniProtKB-KW"/>
</dbReference>
<protein>
    <recommendedName>
        <fullName evidence="2">Genome polyprotein</fullName>
    </recommendedName>
</protein>
<dbReference type="InterPro" id="IPR001205">
    <property type="entry name" value="RNA-dir_pol_C"/>
</dbReference>
<feature type="domain" description="SF3 helicase" evidence="19">
    <location>
        <begin position="1748"/>
        <end position="1914"/>
    </location>
</feature>
<dbReference type="GO" id="GO:0006351">
    <property type="term" value="P:DNA-templated transcription"/>
    <property type="evidence" value="ECO:0007669"/>
    <property type="project" value="InterPro"/>
</dbReference>
<evidence type="ECO:0000256" key="15">
    <source>
        <dbReference type="ARBA" id="ARBA00022953"/>
    </source>
</evidence>
<evidence type="ECO:0000256" key="6">
    <source>
        <dbReference type="ARBA" id="ARBA00022679"/>
    </source>
</evidence>
<evidence type="ECO:0000256" key="12">
    <source>
        <dbReference type="ARBA" id="ARBA00022807"/>
    </source>
</evidence>
<dbReference type="InterPro" id="IPR001676">
    <property type="entry name" value="Picornavirus_capsid"/>
</dbReference>
<feature type="compositionally biased region" description="Polar residues" evidence="17">
    <location>
        <begin position="1274"/>
        <end position="1291"/>
    </location>
</feature>
<dbReference type="GO" id="GO:0003968">
    <property type="term" value="F:RNA-directed RNA polymerase activity"/>
    <property type="evidence" value="ECO:0007669"/>
    <property type="project" value="UniProtKB-KW"/>
</dbReference>
<dbReference type="SUPFAM" id="SSF88633">
    <property type="entry name" value="Positive stranded ssRNA viruses"/>
    <property type="match status" value="2"/>
</dbReference>
<sequence length="3471" mass="389395">MQSFLLSSKNQAKLLHAGLEFVGGVRCAHQGWVSGKAVVFCNYCNFAYRLYRFYTKNHCVLNKETIENLCGRSFVSLYRAGLLLDDFTIDDLLGKGKYAKGSIDNLSIPFDDCALCPNAGTRLSQTGVAHDHFVCNYVEHLFECASFSRETGGKFFRACSEGWHWNATCTTCGASCRFANPRENIVIAIFMNFLRVMYDGNKYYVSLHCDTEWIPVHPLFARLVLMVRGFAPLDNSHVIEEDEMDICGHPSEVTYEDPSKFAFTHQHVTRGVGMGHLAFCRDANGVDRGEHKFYLHGPFDLKMTHAMFRVFMILLNCHGYVQSEFRDEFPDVKDRSLCGLLSVAGLRGVNISCNEEFIHLHSQFHNGSFRSQRPIPMVYAEPEMYPPLGYVHLTESWVPRGRVLIDDLPSLMSRVYAESSQAQAGEIYEETFDEDDLFELDGEEGTSTRGLLDLGRRLGGLLLGATKCVKGLHSVIEWPVDVLTKEAEDLGTWLADNKKYVSESTWSCQVCPEVQDALEKSMREQAKLNAQMISGIKKLATTMDSATSKLRDNLKELEQRISVLERGADDTQQVRITNLENFCEDAAKAFEALRNDIEALKKKPAQSVTPLPSPSGNSGTAGEQRPPPRRRPPVVEMSEAQAGETVIVGGDEEQEAHQDSSVAAAGPTDEHNAMLQKIYLGSFKWKVSDGGGSILKTFSLPSDIWAANDRMKNFLSYFQYYTCEGMTFTLTITSIGLHGGTLLVAWDALSSATRRGIVSMIQLSNLPSMTLHASGSSIGTLTVTSPAIQHQICTSGSEGSIANLGSLVISVANVLCADSASAQELNVNVWVQFDKPKLSYWTAQHTIAQSGGFEETQDLGDLQAIIATGKWSTTSDKNLMEIIVHPTACYVSEKLIYQTNLSVVAHMFAKWSGSMRYTFVFGASLFDRGKIMVSAVPVQFRNSKLTLSQMAAFPSMVCDLSVETREFTFEVPYISIGKMSLVCKDYLFDISSYNADLVVSRLHVMILDPLVKTGNASNSIGFYVVAGPGRDFKLHQMCGVKSQFAHDVLTAQDFGRSLSCSRLLGNGFKEWCSRESLLMRVPLKNGKKRAFKYAVTPRMRTLPPEATSLSWLSQIFVEWRGSLTYTIHVQSGSAIQHSYMRIWYDPNGKTDEKEIKFLDSAHPPAGIKVYHWDLKIGDSFRFTVPYCARTEKLQIPKAYASTPYEWLTMYNGAVTFDLRSGADMELFVSIAGGDDFEMFEQTVPPKCGSVSDSYTVLSYADDIKSVTEVPNKTTYLADEQPTTSAPLTSTVDTEEDPPTEGEIARTTNGTLVQYRGGAWKPMVERTPTMSKKQVGPELTVSDPHMYKCIKNMNKNVKILTDRQCTAKLANIVDSAQELVGSNSTFVEDLAVGAKQIRKFGESLDVFEGSMSAAKTAELIDNTHAAFSGPADGSPISNVVQLLLPMLSSIKGMSGKMESKMASLTAMFQPCKKAITHLIERSFPYLACKGFKTDKWIWAALASILVGAALLHYYRSDLKFVKKWSVMCMIIWAPLLAEKAYHLGTWIKEKFLKSLPRTRTIKDSCRKHSLAGAFECLASASCAYIKDNWAKTMSSLLTILSVVASLVMWGKIPDDKEITSFADKFHSIGKKGRSITNIIGGFEKITSVCKKWSETLVSWIVSNVGGGIPKEDLAMTAYLGFKIHDWVRETRDMALMENRFQGFGGDEHLIRVRRLYGHSLKIDNALMEKQIVPDMQLSLIIKECRQKCLELMNESYTYKGMKQSRIDPLHVCMLGAPGVGKSTIAHVVINNLLDHRGEPEVDRIYTRCCADAYWSNYHQEPVILYDDLGAIKSNLRLSDYAEIMGIKTNDPFSVPMAAVEDKGKHCTSKYVFSCTNVLNLDDTGDVVTKMAYYRRRNVLVKVERDPDVPKNEANPTEGLVFTVLGHDQNCQGDPQFVVKENWDEPFLREVDTEGWRFERVEYRTFLRFLCMYTDAYMYSQEQVLQGIKTFKMNPFAPEPEFAQAQNGEAAECEIVEEMQEVPREAPQEAKGLAKIETAPNMDELVEAFNKLRVTPGHLNEILRDGSGCYIDEWAIAGPRWLSFHELLPFTCGCHHTRVCDFNIVYNNMCKAVRSQSVHFKYRANQAIKYAYTHKLHSQCRYSIDFEKLRECNPLDVFVCVLSKYTADDHSFERRCPKKMNVVRMQRPPVFELKMRPPSDSVVVEDEQGQRIFEWPHLYTFLRYRAIEFKDDKGSLTVREDAGADVCPWNEFLKLPWLDGDQLKSVLPAHLHRMVQARLEQVEIMEENGNYSGEMRNAIAEIKEYLDQDHQWVAALVLVACAVKERRRMTHDKLHRKSFNALDKLDAWYTTTAPKTSKKMKILLAIGASVAVAGVAVGAVILLQKTNLFGSKEDEEIEGEEGETQASGAHESDGIVTQHLKRDIRPKMRVTYTDHHVAEAHEEKDAEKPRKSGNSARKSYLGLSPGFAERGMGVTYEEHTPLKDALLDESNKVFRRKIVASVESAVKQGGKASKDTVLSQIGEWQDKVKATGVIAARQLEASGSLKKIHNLNSRRTSSHVMPGLVVHDGAFERSDEVDAELHRITIDEVKSCPKMIKEGVSTLSVKKASVGMLALQKAESQLSFPFTSRAGVDRDLSMTNLIDTHMAGMSCIIISELGNVFRTFGVLRLCGTYVCMPAHYLDEITSEHTLYFVCPSKITQIQLERHRVCLVNGFQETVVWDLGPSVPPSRNYIDFIANADDWKNYKATSGALVMSKYSVDSMLQCVHFLDSIELTEANVSVPTSYYEANGGIHTIISGLRYRVHCMPGFCGAAIMRADATCFRKIIGMHVSGLRNKCMGYAETLTQEHLMQAIETLKETGLLKHIPKGAIGAGEEKLPEHSKKQSLSLEGKGNLGIVGQLPAQLVPTSVTKTTICKSMIHGLIGEIKTEPSVLSAWDRRLPFPPGEWDPMKDAVKKYGSYILPFPTEEIQEVENFLIKKFRRKENSRRTRNVNSLEVGINGIDGSDFWSPIEMKTSPGYPYILKRPSGAQGKKYLFEELEPYPSGRPKYAMKDPELIENYERIKEEVTSGVKPSIMTMECLKDERRKLAKIYEKPATRTFTILSPEVNILFRQYFGDFAAMVMSTRREHFSQVGINPESMEWSDLINSLMRVNTKGFAGDYSKFDGIGSPAIYHSIVNVVNAWYNDGEVNARARHSLISSIVHRDGICGDLILRYSQGMPSGFAMTVIFNSFVNYYFMALAWMSTVGSSLLSPQGSCKDFDTYCKIVAYGDDNVVSVHEEFLDVYNLQTVAAYLSHFGVTYTDGDKNPIHMSKPYEDITKMSFLKRGFERVESSGFLWKAPLDKTSIEERLNWIRDCPTPVEALEQNIESALHEAAIHGRDYFDDLVRRLNSALTRVMLPPTDISFEECQARWWASVTGDALRAADYTSLVRRASSGHVEFNKKYRDMFRQQDLPLKEILMKSKPVALLDLEV</sequence>
<evidence type="ECO:0000313" key="21">
    <source>
        <dbReference type="EMBL" id="QCT85329.1"/>
    </source>
</evidence>
<dbReference type="InterPro" id="IPR043504">
    <property type="entry name" value="Peptidase_S1_PA_chymotrypsin"/>
</dbReference>
<dbReference type="Pfam" id="PF12381">
    <property type="entry name" value="Peptidase_C3G"/>
    <property type="match status" value="1"/>
</dbReference>